<dbReference type="Proteomes" id="UP001189624">
    <property type="component" value="Chromosome 7"/>
</dbReference>
<feature type="domain" description="3-deoxy-D-manno-octulosonic-acid transferase N-terminal" evidence="4">
    <location>
        <begin position="39"/>
        <end position="228"/>
    </location>
</feature>
<dbReference type="EMBL" id="OY731404">
    <property type="protein sequence ID" value="CAJ1968757.1"/>
    <property type="molecule type" value="Genomic_DNA"/>
</dbReference>
<evidence type="ECO:0000259" key="4">
    <source>
        <dbReference type="Pfam" id="PF04413"/>
    </source>
</evidence>
<dbReference type="PANTHER" id="PTHR42755">
    <property type="entry name" value="3-DEOXY-MANNO-OCTULOSONATE CYTIDYLYLTRANSFERASE"/>
    <property type="match status" value="1"/>
</dbReference>
<dbReference type="Pfam" id="PF04413">
    <property type="entry name" value="Glycos_transf_N"/>
    <property type="match status" value="1"/>
</dbReference>
<protein>
    <recommendedName>
        <fullName evidence="4">3-deoxy-D-manno-octulosonic-acid transferase N-terminal domain-containing protein</fullName>
    </recommendedName>
</protein>
<dbReference type="Gene3D" id="3.40.50.2000">
    <property type="entry name" value="Glycogen Phosphorylase B"/>
    <property type="match status" value="1"/>
</dbReference>
<dbReference type="Gramene" id="rna-AYBTSS11_LOCUS21887">
    <property type="protein sequence ID" value="CAJ1968757.1"/>
    <property type="gene ID" value="gene-AYBTSS11_LOCUS21887"/>
</dbReference>
<dbReference type="PANTHER" id="PTHR42755:SF1">
    <property type="entry name" value="3-DEOXY-D-MANNO-OCTULOSONIC ACID TRANSFERASE, MITOCHONDRIAL-RELATED"/>
    <property type="match status" value="1"/>
</dbReference>
<dbReference type="FunFam" id="3.40.50.11720:FF:000001">
    <property type="entry name" value="3-deoxy-D-manno-octulosonic acid transferase"/>
    <property type="match status" value="1"/>
</dbReference>
<dbReference type="GO" id="GO:0016740">
    <property type="term" value="F:transferase activity"/>
    <property type="evidence" value="ECO:0007669"/>
    <property type="project" value="UniProtKB-KW"/>
</dbReference>
<dbReference type="GO" id="GO:0005886">
    <property type="term" value="C:plasma membrane"/>
    <property type="evidence" value="ECO:0007669"/>
    <property type="project" value="TreeGrafter"/>
</dbReference>
<evidence type="ECO:0000256" key="1">
    <source>
        <dbReference type="ARBA" id="ARBA00022679"/>
    </source>
</evidence>
<evidence type="ECO:0000256" key="3">
    <source>
        <dbReference type="PIRSR" id="PIRSR639901-2"/>
    </source>
</evidence>
<name>A0AA86VR42_9FABA</name>
<feature type="active site" description="Proton acceptor" evidence="2">
    <location>
        <position position="66"/>
    </location>
</feature>
<dbReference type="InterPro" id="IPR038107">
    <property type="entry name" value="Glycos_transf_N_sf"/>
</dbReference>
<reference evidence="5" key="1">
    <citation type="submission" date="2023-10" db="EMBL/GenBank/DDBJ databases">
        <authorList>
            <person name="Domelevo Entfellner J.-B."/>
        </authorList>
    </citation>
    <scope>NUCLEOTIDE SEQUENCE</scope>
</reference>
<dbReference type="GO" id="GO:0009245">
    <property type="term" value="P:lipid A biosynthetic process"/>
    <property type="evidence" value="ECO:0007669"/>
    <property type="project" value="TreeGrafter"/>
</dbReference>
<feature type="site" description="Transition state stabilizer" evidence="3">
    <location>
        <position position="146"/>
    </location>
</feature>
<sequence length="531" mass="59951">MKKGLVVYKLYRALSYGFSPLVHLHLRWRRFLGLEHPLRWPERLGHPSQARRPGPLLWFHAVSLGEGMIAIPVIKHCIRRMPHLNVLMTVTTMSALEAIAENCCLAHAESFDTTYKDGAIFSPVDTPTSIHSFLEYWKPNAIVLMESELWPNLIMDASRNGITLALLNARMSEKSFKYWSGLVLLPLISLMLSKFSLIVPLSTEQGIRFQLLQAPPYIINFSGDLKYVIEDFGVNERGRRNIENLRIQLTQKQVWMASSIHRGEEEIILGVHFALMQQQPNIMTIIVPRHLQQGREIARVSFLSYILWKHVVVSAVISHRKNSHSMQSNTKLEKEGQNVLLRSQYEKFKPGTNIYVVDTLGELRQLYTLTPIAVIGGSLLPGLTGHNISEAAAAGCAVLTGCHVGHFSHMVLEMQRSNPLSVLQVSGKLELEKALLELFTDATLLDARRRASKEVFSSLSCCIVENLEECDCHMLHLFKSSDVNIYFGKSVCFRTSSLLAHTNNIRPPVGSYRFAGGFEFLLTRTTNLLLP</sequence>
<evidence type="ECO:0000256" key="2">
    <source>
        <dbReference type="PIRSR" id="PIRSR639901-1"/>
    </source>
</evidence>
<evidence type="ECO:0000313" key="5">
    <source>
        <dbReference type="EMBL" id="CAJ1968757.1"/>
    </source>
</evidence>
<gene>
    <name evidence="5" type="ORF">AYBTSS11_LOCUS21887</name>
</gene>
<feature type="site" description="Transition state stabilizer" evidence="3">
    <location>
        <position position="226"/>
    </location>
</feature>
<dbReference type="InterPro" id="IPR007507">
    <property type="entry name" value="Glycos_transf_N"/>
</dbReference>
<dbReference type="AlphaFoldDB" id="A0AA86VR42"/>
<organism evidence="5 6">
    <name type="scientific">Sphenostylis stenocarpa</name>
    <dbReference type="NCBI Taxonomy" id="92480"/>
    <lineage>
        <taxon>Eukaryota</taxon>
        <taxon>Viridiplantae</taxon>
        <taxon>Streptophyta</taxon>
        <taxon>Embryophyta</taxon>
        <taxon>Tracheophyta</taxon>
        <taxon>Spermatophyta</taxon>
        <taxon>Magnoliopsida</taxon>
        <taxon>eudicotyledons</taxon>
        <taxon>Gunneridae</taxon>
        <taxon>Pentapetalae</taxon>
        <taxon>rosids</taxon>
        <taxon>fabids</taxon>
        <taxon>Fabales</taxon>
        <taxon>Fabaceae</taxon>
        <taxon>Papilionoideae</taxon>
        <taxon>50 kb inversion clade</taxon>
        <taxon>NPAAA clade</taxon>
        <taxon>indigoferoid/millettioid clade</taxon>
        <taxon>Phaseoleae</taxon>
        <taxon>Sphenostylis</taxon>
    </lineage>
</organism>
<keyword evidence="1" id="KW-0808">Transferase</keyword>
<dbReference type="Gene3D" id="3.40.50.11720">
    <property type="entry name" value="3-Deoxy-D-manno-octulosonic-acid transferase, N-terminal domain"/>
    <property type="match status" value="1"/>
</dbReference>
<evidence type="ECO:0000313" key="6">
    <source>
        <dbReference type="Proteomes" id="UP001189624"/>
    </source>
</evidence>
<keyword evidence="6" id="KW-1185">Reference proteome</keyword>
<dbReference type="InterPro" id="IPR039901">
    <property type="entry name" value="Kdotransferase"/>
</dbReference>
<accession>A0AA86VR42</accession>
<proteinExistence type="predicted"/>